<reference evidence="1 2" key="1">
    <citation type="submission" date="2024-04" db="EMBL/GenBank/DDBJ databases">
        <title>Draft genome sequence of Thalassolituus maritimus NBRC 116585.</title>
        <authorList>
            <person name="Miyakawa T."/>
            <person name="Kusuya Y."/>
            <person name="Miura T."/>
        </authorList>
    </citation>
    <scope>NUCLEOTIDE SEQUENCE [LARGE SCALE GENOMIC DNA]</scope>
    <source>
        <strain evidence="1 2">5NW40-0001</strain>
    </source>
</reference>
<dbReference type="Proteomes" id="UP001481413">
    <property type="component" value="Unassembled WGS sequence"/>
</dbReference>
<gene>
    <name evidence="1" type="ORF">NBRC116585_06300</name>
</gene>
<name>A0ABP9ZWL1_9GAMM</name>
<dbReference type="EMBL" id="BAABWH010000001">
    <property type="protein sequence ID" value="GAA6144513.1"/>
    <property type="molecule type" value="Genomic_DNA"/>
</dbReference>
<organism evidence="1 2">
    <name type="scientific">Thalassolituus maritimus</name>
    <dbReference type="NCBI Taxonomy" id="484498"/>
    <lineage>
        <taxon>Bacteria</taxon>
        <taxon>Pseudomonadati</taxon>
        <taxon>Pseudomonadota</taxon>
        <taxon>Gammaproteobacteria</taxon>
        <taxon>Oceanospirillales</taxon>
        <taxon>Oceanospirillaceae</taxon>
        <taxon>Thalassolituus</taxon>
    </lineage>
</organism>
<accession>A0ABP9ZWL1</accession>
<comment type="caution">
    <text evidence="1">The sequence shown here is derived from an EMBL/GenBank/DDBJ whole genome shotgun (WGS) entry which is preliminary data.</text>
</comment>
<keyword evidence="2" id="KW-1185">Reference proteome</keyword>
<evidence type="ECO:0000313" key="2">
    <source>
        <dbReference type="Proteomes" id="UP001481413"/>
    </source>
</evidence>
<protein>
    <submittedName>
        <fullName evidence="1">Uncharacterized protein</fullName>
    </submittedName>
</protein>
<sequence>MTVDFPQCNQRDLQTILYSQTSYNPAITAVVTRTSDNAEVAFVWPTFTHMLVGGLASQLHKSVAVVAHALDDTLIKRPDTLDTVYVGG</sequence>
<proteinExistence type="predicted"/>
<evidence type="ECO:0000313" key="1">
    <source>
        <dbReference type="EMBL" id="GAA6144513.1"/>
    </source>
</evidence>